<dbReference type="eggNOG" id="COG1956">
    <property type="taxonomic scope" value="Bacteria"/>
</dbReference>
<gene>
    <name evidence="3" type="ORF">Bcop_1174</name>
</gene>
<dbReference type="InterPro" id="IPR029016">
    <property type="entry name" value="GAF-like_dom_sf"/>
</dbReference>
<proteinExistence type="inferred from homology"/>
<dbReference type="PANTHER" id="PTHR21021:SF15">
    <property type="entry name" value="FREE METHIONINE-R-SULFOXIDE REDUCTASE"/>
    <property type="match status" value="1"/>
</dbReference>
<dbReference type="Gene3D" id="3.30.450.40">
    <property type="match status" value="1"/>
</dbReference>
<dbReference type="InterPro" id="IPR003018">
    <property type="entry name" value="GAF"/>
</dbReference>
<dbReference type="EMBL" id="CM001167">
    <property type="protein sequence ID" value="EGJ71378.1"/>
    <property type="molecule type" value="Genomic_DNA"/>
</dbReference>
<feature type="domain" description="GAF" evidence="2">
    <location>
        <begin position="31"/>
        <end position="147"/>
    </location>
</feature>
<evidence type="ECO:0000313" key="3">
    <source>
        <dbReference type="EMBL" id="EGJ71378.1"/>
    </source>
</evidence>
<evidence type="ECO:0000313" key="4">
    <source>
        <dbReference type="Proteomes" id="UP000018439"/>
    </source>
</evidence>
<evidence type="ECO:0000259" key="2">
    <source>
        <dbReference type="Pfam" id="PF13185"/>
    </source>
</evidence>
<comment type="similarity">
    <text evidence="1">Belongs to the free Met sulfoxide reductase family.</text>
</comment>
<dbReference type="Pfam" id="PF13185">
    <property type="entry name" value="GAF_2"/>
    <property type="match status" value="1"/>
</dbReference>
<dbReference type="AlphaFoldDB" id="F3ZUR8"/>
<dbReference type="InterPro" id="IPR051330">
    <property type="entry name" value="Phosphatase_reg/MetRdx"/>
</dbReference>
<keyword evidence="4" id="KW-1185">Reference proteome</keyword>
<dbReference type="PANTHER" id="PTHR21021">
    <property type="entry name" value="GAF/PUTATIVE CYTOSKELETAL PROTEIN"/>
    <property type="match status" value="1"/>
</dbReference>
<dbReference type="SUPFAM" id="SSF55781">
    <property type="entry name" value="GAF domain-like"/>
    <property type="match status" value="1"/>
</dbReference>
<name>F3ZUR8_9BACE</name>
<organism evidence="3 4">
    <name type="scientific">Bacteroides coprosuis DSM 18011</name>
    <dbReference type="NCBI Taxonomy" id="679937"/>
    <lineage>
        <taxon>Bacteria</taxon>
        <taxon>Pseudomonadati</taxon>
        <taxon>Bacteroidota</taxon>
        <taxon>Bacteroidia</taxon>
        <taxon>Bacteroidales</taxon>
        <taxon>Bacteroidaceae</taxon>
        <taxon>Bacteroides</taxon>
    </lineage>
</organism>
<sequence>MTKLTKKERYESLLSQIKGLVEGESNQIANMANVVAAIFAEFKFHWVGFYLVEGDELVLGPFQGPVACTRITKGKGVCGTAWETGKVQIVDDVHEFPGHIACSAYSLSEIVIPIYSNNKIIGVLDIDSDTYSSFSNEDELYLSAIMSLFLK</sequence>
<dbReference type="GO" id="GO:0005829">
    <property type="term" value="C:cytosol"/>
    <property type="evidence" value="ECO:0007669"/>
    <property type="project" value="TreeGrafter"/>
</dbReference>
<dbReference type="STRING" id="679937.Bcop_1174"/>
<dbReference type="GO" id="GO:0033745">
    <property type="term" value="F:L-methionine-(R)-S-oxide reductase activity"/>
    <property type="evidence" value="ECO:0007669"/>
    <property type="project" value="TreeGrafter"/>
</dbReference>
<protein>
    <submittedName>
        <fullName evidence="3">GAF domain-containing protein</fullName>
    </submittedName>
</protein>
<dbReference type="HOGENOM" id="CLU_077738_2_0_10"/>
<reference evidence="3 4" key="1">
    <citation type="journal article" date="2011" name="Stand. Genomic Sci.">
        <title>Non-contiguous finished genome sequence of Bacteroides coprosuis type strain (PC139).</title>
        <authorList>
            <person name="Land M."/>
            <person name="Held B."/>
            <person name="Gronow S."/>
            <person name="Abt B."/>
            <person name="Lucas S."/>
            <person name="Del Rio T.G."/>
            <person name="Nolan M."/>
            <person name="Tice H."/>
            <person name="Cheng J.F."/>
            <person name="Pitluck S."/>
            <person name="Liolios K."/>
            <person name="Pagani I."/>
            <person name="Ivanova N."/>
            <person name="Mavromatis K."/>
            <person name="Mikhailova N."/>
            <person name="Pati A."/>
            <person name="Tapia R."/>
            <person name="Han C."/>
            <person name="Goodwin L."/>
            <person name="Chen A."/>
            <person name="Palaniappan K."/>
            <person name="Hauser L."/>
            <person name="Brambilla E.M."/>
            <person name="Rohde M."/>
            <person name="Goker M."/>
            <person name="Detter J.C."/>
            <person name="Woyke T."/>
            <person name="Bristow J."/>
            <person name="Eisen J.A."/>
            <person name="Markowitz V."/>
            <person name="Hugenholtz P."/>
            <person name="Kyrpides N.C."/>
            <person name="Klenk H.P."/>
            <person name="Lapidus A."/>
        </authorList>
    </citation>
    <scope>NUCLEOTIDE SEQUENCE [LARGE SCALE GENOMIC DNA]</scope>
    <source>
        <strain evidence="3 4">DSM 18011</strain>
    </source>
</reference>
<dbReference type="OrthoDB" id="9796252at2"/>
<evidence type="ECO:0000256" key="1">
    <source>
        <dbReference type="ARBA" id="ARBA00038454"/>
    </source>
</evidence>
<dbReference type="FunFam" id="3.30.450.40:FF:000008">
    <property type="entry name" value="GAF domain-containing proteins"/>
    <property type="match status" value="1"/>
</dbReference>
<accession>F3ZUR8</accession>
<dbReference type="Proteomes" id="UP000018439">
    <property type="component" value="Chromosome"/>
</dbReference>